<dbReference type="InterPro" id="IPR009270">
    <property type="entry name" value="DUF927"/>
</dbReference>
<feature type="region of interest" description="Disordered" evidence="1">
    <location>
        <begin position="1"/>
        <end position="67"/>
    </location>
</feature>
<proteinExistence type="predicted"/>
<reference evidence="3 4" key="1">
    <citation type="submission" date="2019-08" db="EMBL/GenBank/DDBJ databases">
        <title>Complete genome sequence of Kushneria sp. YCWA18, a halophilic phosphate-solubilizing bacterium isolated from Daqiao saltern in China.</title>
        <authorList>
            <person name="Du G.-X."/>
            <person name="Qu L.-Y."/>
        </authorList>
    </citation>
    <scope>NUCLEOTIDE SEQUENCE [LARGE SCALE GENOMIC DNA]</scope>
    <source>
        <strain evidence="3 4">YCWA18</strain>
    </source>
</reference>
<dbReference type="Proteomes" id="UP000322553">
    <property type="component" value="Chromosome"/>
</dbReference>
<dbReference type="EMBL" id="CP043420">
    <property type="protein sequence ID" value="QEL09960.1"/>
    <property type="molecule type" value="Genomic_DNA"/>
</dbReference>
<dbReference type="KEGG" id="kuy:FY550_01640"/>
<sequence>MSDDPRTIPDALPDTEKLEGTGRTSGHDVASSRSLDERSEGTAGTSLVGEAIDPLTAPPPKPLRPRIKHRPAFMTHDDYITTCDGGTGRPGLYYHGLKRARGDSEATEYDQWLCSPIHVQALTSDERAENFGLMLRFRNPYGQWREWAMPMHLLKGNGEELRGELLAMGVRIDPGAHKLLHIWLSRREPRRRLIAAARVGWHSTPQGRAFVMPRQTLGADDVIFQSGHAVHDEFISRGDIPGWRSEVAALCSGNPLLVLAVSSALTGPLLSLTNRAGVGLHFVGDSSTGKSTLLQVAGSVWGGAGFIRTWRATGNGLEGIAAGLNDTCLILDEIGEASPHEVGNIIYALGNGTGKTRAARSGSARLAARWRVPLLSSGERSLVAHMAEGGKRSKAGQGVRLLDIPVSRQHGVFDTLHHLPDGRAFSDHLKGAVSRHHGLLGPEFIKHLLADEKSLAYLPDRLNDFSRMEGFRARDSLEGRAATSLALIGMAGEAATDYGLTGWEPGEALNAAMAAYANWKDFRGEGQTETRQILQAVESFITRHGDARFAGINNEPSVTGVSVVRERAGWWRDTLEGRVYLFTADGLHEALQGFDFKRGLTALDEAGWIVERDRDKRSKKIRVSGGLYNLYCIRPTQGVSDGHCRSV</sequence>
<dbReference type="RefSeq" id="WP_149054316.1">
    <property type="nucleotide sequence ID" value="NZ_CP043420.1"/>
</dbReference>
<gene>
    <name evidence="3" type="ORF">FY550_01640</name>
</gene>
<organism evidence="3 4">
    <name type="scientific">Kushneria phosphatilytica</name>
    <dbReference type="NCBI Taxonomy" id="657387"/>
    <lineage>
        <taxon>Bacteria</taxon>
        <taxon>Pseudomonadati</taxon>
        <taxon>Pseudomonadota</taxon>
        <taxon>Gammaproteobacteria</taxon>
        <taxon>Oceanospirillales</taxon>
        <taxon>Halomonadaceae</taxon>
        <taxon>Kushneria</taxon>
    </lineage>
</organism>
<accession>A0A5C0ZTV2</accession>
<name>A0A5C0ZTV2_9GAMM</name>
<dbReference type="Pfam" id="PF06048">
    <property type="entry name" value="DUF927"/>
    <property type="match status" value="1"/>
</dbReference>
<evidence type="ECO:0000313" key="3">
    <source>
        <dbReference type="EMBL" id="QEL09960.1"/>
    </source>
</evidence>
<evidence type="ECO:0000259" key="2">
    <source>
        <dbReference type="Pfam" id="PF06048"/>
    </source>
</evidence>
<keyword evidence="4" id="KW-1185">Reference proteome</keyword>
<protein>
    <submittedName>
        <fullName evidence="3">DUF927 domain-containing protein</fullName>
    </submittedName>
</protein>
<evidence type="ECO:0000313" key="4">
    <source>
        <dbReference type="Proteomes" id="UP000322553"/>
    </source>
</evidence>
<evidence type="ECO:0000256" key="1">
    <source>
        <dbReference type="SAM" id="MobiDB-lite"/>
    </source>
</evidence>
<feature type="domain" description="DUF927" evidence="2">
    <location>
        <begin position="89"/>
        <end position="366"/>
    </location>
</feature>
<dbReference type="AlphaFoldDB" id="A0A5C0ZTV2"/>